<evidence type="ECO:0000313" key="3">
    <source>
        <dbReference type="Proteomes" id="UP001549086"/>
    </source>
</evidence>
<comment type="caution">
    <text evidence="2">The sequence shown here is derived from an EMBL/GenBank/DDBJ whole genome shotgun (WGS) entry which is preliminary data.</text>
</comment>
<gene>
    <name evidence="2" type="ORF">ABID23_000955</name>
</gene>
<dbReference type="Proteomes" id="UP001549086">
    <property type="component" value="Unassembled WGS sequence"/>
</dbReference>
<proteinExistence type="predicted"/>
<sequence>MKIGKKRGRPRITGKRKEPNGRISRAKNTHTPPPQATIEMRAKHFGLSIEEAKNPLSSSYIGRLCLLGYKDAASGISKDQYDAAQRYLQMRNDYLCAKGFPNGYYDDFTHTADEKAKKQWIKRATDHYEEIKALIQETQHQYRQHNFYAALEYIVIEDQALPHFVSSLRMILNVLHKYFEGLN</sequence>
<evidence type="ECO:0008006" key="4">
    <source>
        <dbReference type="Google" id="ProtNLM"/>
    </source>
</evidence>
<reference evidence="2 3" key="1">
    <citation type="submission" date="2024-06" db="EMBL/GenBank/DDBJ databases">
        <title>Genomic Encyclopedia of Type Strains, Phase IV (KMG-IV): sequencing the most valuable type-strain genomes for metagenomic binning, comparative biology and taxonomic classification.</title>
        <authorList>
            <person name="Goeker M."/>
        </authorList>
    </citation>
    <scope>NUCLEOTIDE SEQUENCE [LARGE SCALE GENOMIC DNA]</scope>
    <source>
        <strain evidence="2 3">DSM 23649</strain>
    </source>
</reference>
<protein>
    <recommendedName>
        <fullName evidence="4">Phage protein</fullName>
    </recommendedName>
</protein>
<feature type="region of interest" description="Disordered" evidence="1">
    <location>
        <begin position="1"/>
        <end position="35"/>
    </location>
</feature>
<keyword evidence="3" id="KW-1185">Reference proteome</keyword>
<organism evidence="2 3">
    <name type="scientific">Bartonella silvatica</name>
    <dbReference type="NCBI Taxonomy" id="357760"/>
    <lineage>
        <taxon>Bacteria</taxon>
        <taxon>Pseudomonadati</taxon>
        <taxon>Pseudomonadota</taxon>
        <taxon>Alphaproteobacteria</taxon>
        <taxon>Hyphomicrobiales</taxon>
        <taxon>Bartonellaceae</taxon>
        <taxon>Bartonella</taxon>
    </lineage>
</organism>
<feature type="compositionally biased region" description="Basic residues" evidence="1">
    <location>
        <begin position="1"/>
        <end position="14"/>
    </location>
</feature>
<evidence type="ECO:0000313" key="2">
    <source>
        <dbReference type="EMBL" id="MET3589867.1"/>
    </source>
</evidence>
<accession>A0ABV2HI47</accession>
<evidence type="ECO:0000256" key="1">
    <source>
        <dbReference type="SAM" id="MobiDB-lite"/>
    </source>
</evidence>
<dbReference type="RefSeq" id="WP_354189770.1">
    <property type="nucleotide sequence ID" value="NZ_JBEPLI010000008.1"/>
</dbReference>
<name>A0ABV2HI47_9HYPH</name>
<dbReference type="EMBL" id="JBEPLI010000008">
    <property type="protein sequence ID" value="MET3589867.1"/>
    <property type="molecule type" value="Genomic_DNA"/>
</dbReference>